<name>A0A4Q1BP70_TREME</name>
<keyword evidence="3" id="KW-1185">Reference proteome</keyword>
<feature type="domain" description="DNA helicase Pif1-like 2B" evidence="1">
    <location>
        <begin position="279"/>
        <end position="324"/>
    </location>
</feature>
<dbReference type="PANTHER" id="PTHR10492">
    <property type="match status" value="1"/>
</dbReference>
<comment type="caution">
    <text evidence="2">The sequence shown here is derived from an EMBL/GenBank/DDBJ whole genome shotgun (WGS) entry which is preliminary data.</text>
</comment>
<evidence type="ECO:0000259" key="1">
    <source>
        <dbReference type="Pfam" id="PF21530"/>
    </source>
</evidence>
<dbReference type="OrthoDB" id="2560219at2759"/>
<dbReference type="InterPro" id="IPR027417">
    <property type="entry name" value="P-loop_NTPase"/>
</dbReference>
<dbReference type="PANTHER" id="PTHR10492:SF57">
    <property type="entry name" value="ATP-DEPENDENT DNA HELICASE"/>
    <property type="match status" value="1"/>
</dbReference>
<dbReference type="VEuPathDB" id="FungiDB:TREMEDRAFT_65366"/>
<dbReference type="VEuPathDB" id="FungiDB:TREMEDRAFT_27049"/>
<sequence>MNIEIAFAIAAVKYVFKYVYKGSDRSALVVHERQQSVDEITDYIEGRYISPAEARGLTADARATLCRVKSSMLEAFFLYCAAHPEETRDLLYPDAPATLTFHPESKNVQTVPRTIFIRLGPRPSKPLCSTPSLSFRSHKDGLQQLENDQEHNLCLTEAAGFKTAHTLQLLFMTIVVHSSPTNASQVLVRHQTDLYDNCAHQLRTRYGLTDPTAEDTVALGLGLLSRLAEQHGYLMTKLNLPEPPKRRHCSQRMAGDSHSLLSADSSQFEDGSNTGLTKEYLHTFQPAGFPLHVLNLKTSSPLILLCNLAPSDGLCNGTRLLVIQIGARVLQCRILGGTHDGDLVLIPRIRLLTTPEPNAPFTLFHTQFPLRLAFAMTINKAQGQSLPNASLDLAISCFGHGQLYVGLSQATNPQSTKILLLEDREGETNNVVHQEVLMAAGLRMLGPEVGQADNMVETD</sequence>
<dbReference type="AlphaFoldDB" id="A0A4Q1BP70"/>
<evidence type="ECO:0000313" key="2">
    <source>
        <dbReference type="EMBL" id="RXK39684.1"/>
    </source>
</evidence>
<evidence type="ECO:0000313" key="3">
    <source>
        <dbReference type="Proteomes" id="UP000289152"/>
    </source>
</evidence>
<accession>A0A4Q1BP70</accession>
<organism evidence="2 3">
    <name type="scientific">Tremella mesenterica</name>
    <name type="common">Jelly fungus</name>
    <dbReference type="NCBI Taxonomy" id="5217"/>
    <lineage>
        <taxon>Eukaryota</taxon>
        <taxon>Fungi</taxon>
        <taxon>Dikarya</taxon>
        <taxon>Basidiomycota</taxon>
        <taxon>Agaricomycotina</taxon>
        <taxon>Tremellomycetes</taxon>
        <taxon>Tremellales</taxon>
        <taxon>Tremellaceae</taxon>
        <taxon>Tremella</taxon>
    </lineage>
</organism>
<dbReference type="Proteomes" id="UP000289152">
    <property type="component" value="Unassembled WGS sequence"/>
</dbReference>
<dbReference type="InterPro" id="IPR049163">
    <property type="entry name" value="Pif1-like_2B_dom"/>
</dbReference>
<dbReference type="InParanoid" id="A0A4Q1BP70"/>
<protein>
    <recommendedName>
        <fullName evidence="1">DNA helicase Pif1-like 2B domain-containing protein</fullName>
    </recommendedName>
</protein>
<reference evidence="2 3" key="1">
    <citation type="submission" date="2016-06" db="EMBL/GenBank/DDBJ databases">
        <title>Evolution of pathogenesis and genome organization in the Tremellales.</title>
        <authorList>
            <person name="Cuomo C."/>
            <person name="Litvintseva A."/>
            <person name="Heitman J."/>
            <person name="Chen Y."/>
            <person name="Sun S."/>
            <person name="Springer D."/>
            <person name="Dromer F."/>
            <person name="Young S."/>
            <person name="Zeng Q."/>
            <person name="Chapman S."/>
            <person name="Gujja S."/>
            <person name="Saif S."/>
            <person name="Birren B."/>
        </authorList>
    </citation>
    <scope>NUCLEOTIDE SEQUENCE [LARGE SCALE GENOMIC DNA]</scope>
    <source>
        <strain evidence="2 3">ATCC 28783</strain>
    </source>
</reference>
<dbReference type="Pfam" id="PF21530">
    <property type="entry name" value="Pif1_2B_dom"/>
    <property type="match status" value="1"/>
</dbReference>
<dbReference type="STRING" id="5217.A0A4Q1BP70"/>
<dbReference type="EMBL" id="SDIL01000028">
    <property type="protein sequence ID" value="RXK39684.1"/>
    <property type="molecule type" value="Genomic_DNA"/>
</dbReference>
<dbReference type="SUPFAM" id="SSF52540">
    <property type="entry name" value="P-loop containing nucleoside triphosphate hydrolases"/>
    <property type="match status" value="1"/>
</dbReference>
<gene>
    <name evidence="2" type="ORF">M231_03039</name>
</gene>
<proteinExistence type="predicted"/>